<sequence>MNEASILASLLDLEEISKGEIYDALERVIVTSEKKNVVISCENKRLVAYHVRSICQDLRRSFLITKWVGLSRCFAPSEERLKSGLCTKAI</sequence>
<dbReference type="EMBL" id="JABTTQ020000007">
    <property type="protein sequence ID" value="KAK6152122.1"/>
    <property type="molecule type" value="Genomic_DNA"/>
</dbReference>
<comment type="caution">
    <text evidence="1">The sequence shown here is derived from an EMBL/GenBank/DDBJ whole genome shotgun (WGS) entry which is preliminary data.</text>
</comment>
<reference evidence="1 2" key="1">
    <citation type="journal article" date="2021" name="Comput. Struct. Biotechnol. J.">
        <title>De novo genome assembly of the potent medicinal plant Rehmannia glutinosa using nanopore technology.</title>
        <authorList>
            <person name="Ma L."/>
            <person name="Dong C."/>
            <person name="Song C."/>
            <person name="Wang X."/>
            <person name="Zheng X."/>
            <person name="Niu Y."/>
            <person name="Chen S."/>
            <person name="Feng W."/>
        </authorList>
    </citation>
    <scope>NUCLEOTIDE SEQUENCE [LARGE SCALE GENOMIC DNA]</scope>
    <source>
        <strain evidence="1">DH-2019</strain>
    </source>
</reference>
<evidence type="ECO:0000313" key="1">
    <source>
        <dbReference type="EMBL" id="KAK6152122.1"/>
    </source>
</evidence>
<proteinExistence type="predicted"/>
<accession>A0ABR0WXG4</accession>
<organism evidence="1 2">
    <name type="scientific">Rehmannia glutinosa</name>
    <name type="common">Chinese foxglove</name>
    <dbReference type="NCBI Taxonomy" id="99300"/>
    <lineage>
        <taxon>Eukaryota</taxon>
        <taxon>Viridiplantae</taxon>
        <taxon>Streptophyta</taxon>
        <taxon>Embryophyta</taxon>
        <taxon>Tracheophyta</taxon>
        <taxon>Spermatophyta</taxon>
        <taxon>Magnoliopsida</taxon>
        <taxon>eudicotyledons</taxon>
        <taxon>Gunneridae</taxon>
        <taxon>Pentapetalae</taxon>
        <taxon>asterids</taxon>
        <taxon>lamiids</taxon>
        <taxon>Lamiales</taxon>
        <taxon>Orobanchaceae</taxon>
        <taxon>Rehmannieae</taxon>
        <taxon>Rehmannia</taxon>
    </lineage>
</organism>
<protein>
    <submittedName>
        <fullName evidence="1">Uncharacterized protein</fullName>
    </submittedName>
</protein>
<dbReference type="Proteomes" id="UP001318860">
    <property type="component" value="Unassembled WGS sequence"/>
</dbReference>
<evidence type="ECO:0000313" key="2">
    <source>
        <dbReference type="Proteomes" id="UP001318860"/>
    </source>
</evidence>
<keyword evidence="2" id="KW-1185">Reference proteome</keyword>
<name>A0ABR0WXG4_REHGL</name>
<gene>
    <name evidence="1" type="ORF">DH2020_014757</name>
</gene>